<evidence type="ECO:0000256" key="1">
    <source>
        <dbReference type="SAM" id="MobiDB-lite"/>
    </source>
</evidence>
<proteinExistence type="predicted"/>
<protein>
    <submittedName>
        <fullName evidence="2">Uncharacterized protein</fullName>
    </submittedName>
</protein>
<keyword evidence="3" id="KW-1185">Reference proteome</keyword>
<dbReference type="Proteomes" id="UP000735302">
    <property type="component" value="Unassembled WGS sequence"/>
</dbReference>
<name>A0AAV4DMI2_9GAST</name>
<accession>A0AAV4DMI2</accession>
<dbReference type="EMBL" id="BLXT01008064">
    <property type="protein sequence ID" value="GFO45523.1"/>
    <property type="molecule type" value="Genomic_DNA"/>
</dbReference>
<feature type="region of interest" description="Disordered" evidence="1">
    <location>
        <begin position="1"/>
        <end position="22"/>
    </location>
</feature>
<dbReference type="AlphaFoldDB" id="A0AAV4DMI2"/>
<feature type="compositionally biased region" description="Polar residues" evidence="1">
    <location>
        <begin position="1"/>
        <end position="11"/>
    </location>
</feature>
<organism evidence="2 3">
    <name type="scientific">Plakobranchus ocellatus</name>
    <dbReference type="NCBI Taxonomy" id="259542"/>
    <lineage>
        <taxon>Eukaryota</taxon>
        <taxon>Metazoa</taxon>
        <taxon>Spiralia</taxon>
        <taxon>Lophotrochozoa</taxon>
        <taxon>Mollusca</taxon>
        <taxon>Gastropoda</taxon>
        <taxon>Heterobranchia</taxon>
        <taxon>Euthyneura</taxon>
        <taxon>Panpulmonata</taxon>
        <taxon>Sacoglossa</taxon>
        <taxon>Placobranchoidea</taxon>
        <taxon>Plakobranchidae</taxon>
        <taxon>Plakobranchus</taxon>
    </lineage>
</organism>
<reference evidence="2 3" key="1">
    <citation type="journal article" date="2021" name="Elife">
        <title>Chloroplast acquisition without the gene transfer in kleptoplastic sea slugs, Plakobranchus ocellatus.</title>
        <authorList>
            <person name="Maeda T."/>
            <person name="Takahashi S."/>
            <person name="Yoshida T."/>
            <person name="Shimamura S."/>
            <person name="Takaki Y."/>
            <person name="Nagai Y."/>
            <person name="Toyoda A."/>
            <person name="Suzuki Y."/>
            <person name="Arimoto A."/>
            <person name="Ishii H."/>
            <person name="Satoh N."/>
            <person name="Nishiyama T."/>
            <person name="Hasebe M."/>
            <person name="Maruyama T."/>
            <person name="Minagawa J."/>
            <person name="Obokata J."/>
            <person name="Shigenobu S."/>
        </authorList>
    </citation>
    <scope>NUCLEOTIDE SEQUENCE [LARGE SCALE GENOMIC DNA]</scope>
</reference>
<sequence>MGCGSSSNRSQAYDMKPPVEVPVDQETVSTYLFADHSDEQQDNDEVAETVDVVDKVNCGVDNGQQVKEIKNNGC</sequence>
<evidence type="ECO:0000313" key="3">
    <source>
        <dbReference type="Proteomes" id="UP000735302"/>
    </source>
</evidence>
<gene>
    <name evidence="2" type="ORF">PoB_007202800</name>
</gene>
<comment type="caution">
    <text evidence="2">The sequence shown here is derived from an EMBL/GenBank/DDBJ whole genome shotgun (WGS) entry which is preliminary data.</text>
</comment>
<evidence type="ECO:0000313" key="2">
    <source>
        <dbReference type="EMBL" id="GFO45523.1"/>
    </source>
</evidence>